<feature type="chain" id="PRO_5017414864" description="PKD-like family protein" evidence="1">
    <location>
        <begin position="22"/>
        <end position="488"/>
    </location>
</feature>
<dbReference type="Pfam" id="PF16407">
    <property type="entry name" value="PKD_2"/>
    <property type="match status" value="1"/>
</dbReference>
<dbReference type="OrthoDB" id="1095195at2"/>
<dbReference type="KEGG" id="ark:D6B99_06780"/>
<accession>A0A386HPC3</accession>
<sequence>MKRRSILHSLYLFAFSFFVLAAMDGCYKDNGNYTYSMVPSPIISNLDSVYNVFVGDSLIITPKVSISGIEDSSLSFMWTIQVPPDLEGNDTDVIYHSKDIRIVFGLGPKQYTVKFTVSNNANGMKYFYYLRVNGKTAFSTGSTVLTDDGGTTKLSFIKPNDSVQPDIFEAVNPGDLLPGNPTEILAVPQAYQPPVLSYWVFGKTGANTGVQIDANTFKKMRNFADNFFSAPDTTLNPELMFVDPLGVISGNVNGVLYNGTTSTYFLAPTYGMFGGGAVGDYKLSPEVVFNYTGTFGPGNYIGFDLKTRAFVRFNLYGDATYFGTSYDVIGTDFDPKNVGMDLVHLQQINGGLCYAYFKAANDSLYELEFNAEFDGPFQITTYEKRAFAKPELINQNTKWAATQNGVIYFTYQDKVYRYNPLNLDFKTLTTDFGGKQVTMIKLMDQNTLVVGVEGSLYYLNIGTGNIGTKIKEIDGLPGKVIDIAFRAQ</sequence>
<dbReference type="InterPro" id="IPR032183">
    <property type="entry name" value="PKD-like"/>
</dbReference>
<feature type="signal peptide" evidence="1">
    <location>
        <begin position="1"/>
        <end position="21"/>
    </location>
</feature>
<dbReference type="EMBL" id="CP032489">
    <property type="protein sequence ID" value="AYD47340.1"/>
    <property type="molecule type" value="Genomic_DNA"/>
</dbReference>
<proteinExistence type="predicted"/>
<evidence type="ECO:0000256" key="1">
    <source>
        <dbReference type="SAM" id="SignalP"/>
    </source>
</evidence>
<evidence type="ECO:0000313" key="2">
    <source>
        <dbReference type="EMBL" id="AYD47340.1"/>
    </source>
</evidence>
<gene>
    <name evidence="2" type="ORF">D6B99_06780</name>
</gene>
<reference evidence="2 3" key="1">
    <citation type="submission" date="2018-09" db="EMBL/GenBank/DDBJ databases">
        <title>Arachidicoccus sp. nov., a bacterium isolated from soil.</title>
        <authorList>
            <person name="Weon H.-Y."/>
            <person name="Kwon S.-W."/>
            <person name="Lee S.A."/>
        </authorList>
    </citation>
    <scope>NUCLEOTIDE SEQUENCE [LARGE SCALE GENOMIC DNA]</scope>
    <source>
        <strain evidence="2 3">KIS59-12</strain>
    </source>
</reference>
<evidence type="ECO:0008006" key="4">
    <source>
        <dbReference type="Google" id="ProtNLM"/>
    </source>
</evidence>
<evidence type="ECO:0000313" key="3">
    <source>
        <dbReference type="Proteomes" id="UP000266118"/>
    </source>
</evidence>
<dbReference type="AlphaFoldDB" id="A0A386HPC3"/>
<keyword evidence="3" id="KW-1185">Reference proteome</keyword>
<name>A0A386HPC3_9BACT</name>
<dbReference type="Proteomes" id="UP000266118">
    <property type="component" value="Chromosome"/>
</dbReference>
<organism evidence="2 3">
    <name type="scientific">Arachidicoccus soli</name>
    <dbReference type="NCBI Taxonomy" id="2341117"/>
    <lineage>
        <taxon>Bacteria</taxon>
        <taxon>Pseudomonadati</taxon>
        <taxon>Bacteroidota</taxon>
        <taxon>Chitinophagia</taxon>
        <taxon>Chitinophagales</taxon>
        <taxon>Chitinophagaceae</taxon>
        <taxon>Arachidicoccus</taxon>
    </lineage>
</organism>
<protein>
    <recommendedName>
        <fullName evidence="4">PKD-like family protein</fullName>
    </recommendedName>
</protein>
<keyword evidence="1" id="KW-0732">Signal</keyword>
<dbReference type="RefSeq" id="WP_119986354.1">
    <property type="nucleotide sequence ID" value="NZ_CP032489.1"/>
</dbReference>